<organism evidence="1 2">
    <name type="scientific">Nostocoides jenkinsii Ben 74</name>
    <dbReference type="NCBI Taxonomy" id="1193518"/>
    <lineage>
        <taxon>Bacteria</taxon>
        <taxon>Bacillati</taxon>
        <taxon>Actinomycetota</taxon>
        <taxon>Actinomycetes</taxon>
        <taxon>Micrococcales</taxon>
        <taxon>Intrasporangiaceae</taxon>
        <taxon>Nostocoides</taxon>
    </lineage>
</organism>
<name>A0A077MBE7_9MICO</name>
<dbReference type="InterPro" id="IPR029062">
    <property type="entry name" value="Class_I_gatase-like"/>
</dbReference>
<keyword evidence="2" id="KW-1185">Reference proteome</keyword>
<protein>
    <recommendedName>
        <fullName evidence="3">Peptidase S51 dipeptidase E</fullName>
    </recommendedName>
</protein>
<evidence type="ECO:0008006" key="3">
    <source>
        <dbReference type="Google" id="ProtNLM"/>
    </source>
</evidence>
<accession>A0A077MBE7</accession>
<dbReference type="Proteomes" id="UP000035720">
    <property type="component" value="Unassembled WGS sequence"/>
</dbReference>
<dbReference type="RefSeq" id="WP_048548215.1">
    <property type="nucleotide sequence ID" value="NZ_HF571038.1"/>
</dbReference>
<dbReference type="AlphaFoldDB" id="A0A077MBE7"/>
<comment type="caution">
    <text evidence="1">The sequence shown here is derived from an EMBL/GenBank/DDBJ whole genome shotgun (WGS) entry which is preliminary data.</text>
</comment>
<gene>
    <name evidence="1" type="ORF">BN13_1350010</name>
</gene>
<evidence type="ECO:0000313" key="2">
    <source>
        <dbReference type="Proteomes" id="UP000035720"/>
    </source>
</evidence>
<dbReference type="EMBL" id="CAJC01000041">
    <property type="protein sequence ID" value="CCI51973.1"/>
    <property type="molecule type" value="Genomic_DNA"/>
</dbReference>
<dbReference type="Gene3D" id="3.40.50.880">
    <property type="match status" value="1"/>
</dbReference>
<dbReference type="OrthoDB" id="4857326at2"/>
<evidence type="ECO:0000313" key="1">
    <source>
        <dbReference type="EMBL" id="CCI51973.1"/>
    </source>
</evidence>
<proteinExistence type="predicted"/>
<reference evidence="1 2" key="1">
    <citation type="journal article" date="2013" name="ISME J.">
        <title>A metabolic model for members of the genus Tetrasphaera involved in enhanced biological phosphorus removal.</title>
        <authorList>
            <person name="Kristiansen R."/>
            <person name="Nguyen H.T.T."/>
            <person name="Saunders A.M."/>
            <person name="Nielsen J.L."/>
            <person name="Wimmer R."/>
            <person name="Le V.Q."/>
            <person name="McIlroy S.J."/>
            <person name="Petrovski S."/>
            <person name="Seviour R.J."/>
            <person name="Calteau A."/>
            <person name="Nielsen K.L."/>
            <person name="Nielsen P.H."/>
        </authorList>
    </citation>
    <scope>NUCLEOTIDE SEQUENCE [LARGE SCALE GENOMIC DNA]</scope>
    <source>
        <strain evidence="1 2">Ben 74</strain>
    </source>
</reference>
<sequence length="312" mass="34705">MRTIILGPQRFTVRATSALRSLETSGPVAVINAGWEEREDDVGELDAALDHRMRGLRLYYRLTDVLRKDPDFAVAVTAFRGRQDELSGLYRIRLAHAMSGVYAVQRQIPLHPARARHSAAYRAMGDAIAGVRAIDDWYLREAQRLYQEMEVEGGVTTSEVIAWHRHELRELHNDCVAWVFPGGNIRTLMSVLRLFAISVPPEVPVIAWSAGAMAMTERIALFHDFGPEGATETELFDRGLGRVRDVVVFPHARRRLKMDDPGRLGILATRFESADCVLLDDGVVLDVGADGLLPDVARRVGADGLVRTGEDL</sequence>
<dbReference type="STRING" id="1193518.BN13_1350010"/>